<proteinExistence type="predicted"/>
<dbReference type="EMBL" id="CM026429">
    <property type="protein sequence ID" value="KAG0563889.1"/>
    <property type="molecule type" value="Genomic_DNA"/>
</dbReference>
<reference evidence="1" key="1">
    <citation type="submission" date="2020-06" db="EMBL/GenBank/DDBJ databases">
        <title>WGS assembly of Ceratodon purpureus strain R40.</title>
        <authorList>
            <person name="Carey S.B."/>
            <person name="Jenkins J."/>
            <person name="Shu S."/>
            <person name="Lovell J.T."/>
            <person name="Sreedasyam A."/>
            <person name="Maumus F."/>
            <person name="Tiley G.P."/>
            <person name="Fernandez-Pozo N."/>
            <person name="Barry K."/>
            <person name="Chen C."/>
            <person name="Wang M."/>
            <person name="Lipzen A."/>
            <person name="Daum C."/>
            <person name="Saski C.A."/>
            <person name="Payton A.C."/>
            <person name="Mcbreen J.C."/>
            <person name="Conrad R.E."/>
            <person name="Kollar L.M."/>
            <person name="Olsson S."/>
            <person name="Huttunen S."/>
            <person name="Landis J.B."/>
            <person name="Wickett N.J."/>
            <person name="Johnson M.G."/>
            <person name="Rensing S.A."/>
            <person name="Grimwood J."/>
            <person name="Schmutz J."/>
            <person name="Mcdaniel S.F."/>
        </authorList>
    </citation>
    <scope>NUCLEOTIDE SEQUENCE</scope>
    <source>
        <strain evidence="1">R40</strain>
    </source>
</reference>
<protein>
    <submittedName>
        <fullName evidence="1">Uncharacterized protein</fullName>
    </submittedName>
</protein>
<evidence type="ECO:0000313" key="1">
    <source>
        <dbReference type="EMBL" id="KAG0563889.1"/>
    </source>
</evidence>
<gene>
    <name evidence="1" type="ORF">KC19_8G067400</name>
</gene>
<name>A0A8T0H0G7_CERPU</name>
<keyword evidence="2" id="KW-1185">Reference proteome</keyword>
<evidence type="ECO:0000313" key="2">
    <source>
        <dbReference type="Proteomes" id="UP000822688"/>
    </source>
</evidence>
<dbReference type="Proteomes" id="UP000822688">
    <property type="component" value="Chromosome 8"/>
</dbReference>
<sequence length="53" mass="5753">MIFLCSACDLCLACDSCLVSAWLQAVSVLCTLERPHGSLLHVLKSLSYSINSH</sequence>
<organism evidence="1 2">
    <name type="scientific">Ceratodon purpureus</name>
    <name type="common">Fire moss</name>
    <name type="synonym">Dicranum purpureum</name>
    <dbReference type="NCBI Taxonomy" id="3225"/>
    <lineage>
        <taxon>Eukaryota</taxon>
        <taxon>Viridiplantae</taxon>
        <taxon>Streptophyta</taxon>
        <taxon>Embryophyta</taxon>
        <taxon>Bryophyta</taxon>
        <taxon>Bryophytina</taxon>
        <taxon>Bryopsida</taxon>
        <taxon>Dicranidae</taxon>
        <taxon>Pseudoditrichales</taxon>
        <taxon>Ditrichaceae</taxon>
        <taxon>Ceratodon</taxon>
    </lineage>
</organism>
<comment type="caution">
    <text evidence="1">The sequence shown here is derived from an EMBL/GenBank/DDBJ whole genome shotgun (WGS) entry which is preliminary data.</text>
</comment>
<accession>A0A8T0H0G7</accession>
<dbReference type="AlphaFoldDB" id="A0A8T0H0G7"/>